<name>A0A5C3L8C3_COPMA</name>
<feature type="region of interest" description="Disordered" evidence="3">
    <location>
        <begin position="18"/>
        <end position="49"/>
    </location>
</feature>
<keyword evidence="6" id="KW-1185">Reference proteome</keyword>
<sequence>MSSSLFAFVPRKVAKSKNNAGAKVNPLSGQTGIASSSQPTAPSKGKGKETIIASNDDGVRKQGHESAATVIQPLVGDEEVALVWLALSDYALWADGDLRRRLEVNADEDEGNTGEVENEGCILPSAFRWNARTDFILDISFNYVLNHSPILSRLKRFAGTSQTPLMKAVRTSASHLFDLQLIVTEPQPWFNRNGSASSDTHGTLGGYRVRRKNRQGLGYTKRDWDERTVYMEHIPIECRDIPSSVTFILSLLPKREGLNGDYRYLDSLNRVQHVTLPPHHHDTPGTTPKFKGFALVTFLELDDARHFLQKYPWSSSSLGASLTSRLSKHSQQASESALKFGFRTLSKHSWEQLRSEYIAYGQTLVQEINRVQDQQLKSAPVISTPAALEAKDKSTQPRPTAEPIPSNPPAEGSAPIITHSSPYPYGCLVFIKNIHSGTNKTTLKSLFGPVLASPSDHSVANQDPGIDYVDFNKGMDSCHLRVSLPTHAEVLSAHFGSKDIAQKDGLDDTGCPLSDAGGGHLKAIAVEIVRGTRESMYWQKVPDKVKRAAVEKALKLASGSKGTSDPSHRKSEVYDIDESSRAQKKRRKR</sequence>
<dbReference type="InterPro" id="IPR012677">
    <property type="entry name" value="Nucleotide-bd_a/b_plait_sf"/>
</dbReference>
<feature type="compositionally biased region" description="Polar residues" evidence="3">
    <location>
        <begin position="27"/>
        <end position="41"/>
    </location>
</feature>
<feature type="region of interest" description="Disordered" evidence="3">
    <location>
        <begin position="383"/>
        <end position="413"/>
    </location>
</feature>
<dbReference type="Gene3D" id="3.30.70.330">
    <property type="match status" value="1"/>
</dbReference>
<dbReference type="OrthoDB" id="439993at2759"/>
<feature type="region of interest" description="Disordered" evidence="3">
    <location>
        <begin position="555"/>
        <end position="589"/>
    </location>
</feature>
<dbReference type="GO" id="GO:1990904">
    <property type="term" value="C:ribonucleoprotein complex"/>
    <property type="evidence" value="ECO:0007669"/>
    <property type="project" value="UniProtKB-UniRule"/>
</dbReference>
<feature type="compositionally biased region" description="Basic and acidic residues" evidence="3">
    <location>
        <begin position="566"/>
        <end position="581"/>
    </location>
</feature>
<dbReference type="EMBL" id="ML210152">
    <property type="protein sequence ID" value="TFK28945.1"/>
    <property type="molecule type" value="Genomic_DNA"/>
</dbReference>
<dbReference type="InterPro" id="IPR045537">
    <property type="entry name" value="Lar7_xRRM"/>
</dbReference>
<dbReference type="InterPro" id="IPR014886">
    <property type="entry name" value="La_xRRM"/>
</dbReference>
<dbReference type="STRING" id="230819.A0A5C3L8C3"/>
<organism evidence="5 6">
    <name type="scientific">Coprinopsis marcescibilis</name>
    <name type="common">Agaric fungus</name>
    <name type="synonym">Psathyrella marcescibilis</name>
    <dbReference type="NCBI Taxonomy" id="230819"/>
    <lineage>
        <taxon>Eukaryota</taxon>
        <taxon>Fungi</taxon>
        <taxon>Dikarya</taxon>
        <taxon>Basidiomycota</taxon>
        <taxon>Agaricomycotina</taxon>
        <taxon>Agaricomycetes</taxon>
        <taxon>Agaricomycetidae</taxon>
        <taxon>Agaricales</taxon>
        <taxon>Agaricineae</taxon>
        <taxon>Psathyrellaceae</taxon>
        <taxon>Coprinopsis</taxon>
    </lineage>
</organism>
<proteinExistence type="predicted"/>
<dbReference type="Proteomes" id="UP000307440">
    <property type="component" value="Unassembled WGS sequence"/>
</dbReference>
<evidence type="ECO:0000259" key="4">
    <source>
        <dbReference type="PROSITE" id="PS51939"/>
    </source>
</evidence>
<evidence type="ECO:0000256" key="2">
    <source>
        <dbReference type="PROSITE-ProRule" id="PRU01288"/>
    </source>
</evidence>
<reference evidence="5 6" key="1">
    <citation type="journal article" date="2019" name="Nat. Ecol. Evol.">
        <title>Megaphylogeny resolves global patterns of mushroom evolution.</title>
        <authorList>
            <person name="Varga T."/>
            <person name="Krizsan K."/>
            <person name="Foldi C."/>
            <person name="Dima B."/>
            <person name="Sanchez-Garcia M."/>
            <person name="Sanchez-Ramirez S."/>
            <person name="Szollosi G.J."/>
            <person name="Szarkandi J.G."/>
            <person name="Papp V."/>
            <person name="Albert L."/>
            <person name="Andreopoulos W."/>
            <person name="Angelini C."/>
            <person name="Antonin V."/>
            <person name="Barry K.W."/>
            <person name="Bougher N.L."/>
            <person name="Buchanan P."/>
            <person name="Buyck B."/>
            <person name="Bense V."/>
            <person name="Catcheside P."/>
            <person name="Chovatia M."/>
            <person name="Cooper J."/>
            <person name="Damon W."/>
            <person name="Desjardin D."/>
            <person name="Finy P."/>
            <person name="Geml J."/>
            <person name="Haridas S."/>
            <person name="Hughes K."/>
            <person name="Justo A."/>
            <person name="Karasinski D."/>
            <person name="Kautmanova I."/>
            <person name="Kiss B."/>
            <person name="Kocsube S."/>
            <person name="Kotiranta H."/>
            <person name="LaButti K.M."/>
            <person name="Lechner B.E."/>
            <person name="Liimatainen K."/>
            <person name="Lipzen A."/>
            <person name="Lukacs Z."/>
            <person name="Mihaltcheva S."/>
            <person name="Morgado L.N."/>
            <person name="Niskanen T."/>
            <person name="Noordeloos M.E."/>
            <person name="Ohm R.A."/>
            <person name="Ortiz-Santana B."/>
            <person name="Ovrebo C."/>
            <person name="Racz N."/>
            <person name="Riley R."/>
            <person name="Savchenko A."/>
            <person name="Shiryaev A."/>
            <person name="Soop K."/>
            <person name="Spirin V."/>
            <person name="Szebenyi C."/>
            <person name="Tomsovsky M."/>
            <person name="Tulloss R.E."/>
            <person name="Uehling J."/>
            <person name="Grigoriev I.V."/>
            <person name="Vagvolgyi C."/>
            <person name="Papp T."/>
            <person name="Martin F.M."/>
            <person name="Miettinen O."/>
            <person name="Hibbett D.S."/>
            <person name="Nagy L.G."/>
        </authorList>
    </citation>
    <scope>NUCLEOTIDE SEQUENCE [LARGE SCALE GENOMIC DNA]</scope>
    <source>
        <strain evidence="5 6">CBS 121175</strain>
    </source>
</reference>
<protein>
    <recommendedName>
        <fullName evidence="4">XRRM domain-containing protein</fullName>
    </recommendedName>
</protein>
<dbReference type="GO" id="GO:1904868">
    <property type="term" value="P:telomerase catalytic core complex assembly"/>
    <property type="evidence" value="ECO:0007669"/>
    <property type="project" value="InterPro"/>
</dbReference>
<gene>
    <name evidence="5" type="ORF">FA15DRAFT_583423</name>
</gene>
<dbReference type="PROSITE" id="PS51939">
    <property type="entry name" value="XRRM"/>
    <property type="match status" value="1"/>
</dbReference>
<evidence type="ECO:0000313" key="5">
    <source>
        <dbReference type="EMBL" id="TFK28945.1"/>
    </source>
</evidence>
<dbReference type="Pfam" id="PF19977">
    <property type="entry name" value="xRRM"/>
    <property type="match status" value="1"/>
</dbReference>
<feature type="domain" description="XRRM" evidence="4">
    <location>
        <begin position="422"/>
        <end position="572"/>
    </location>
</feature>
<evidence type="ECO:0000313" key="6">
    <source>
        <dbReference type="Proteomes" id="UP000307440"/>
    </source>
</evidence>
<dbReference type="GO" id="GO:0070034">
    <property type="term" value="F:telomerase RNA binding"/>
    <property type="evidence" value="ECO:0007669"/>
    <property type="project" value="InterPro"/>
</dbReference>
<dbReference type="AlphaFoldDB" id="A0A5C3L8C3"/>
<accession>A0A5C3L8C3</accession>
<evidence type="ECO:0000256" key="3">
    <source>
        <dbReference type="SAM" id="MobiDB-lite"/>
    </source>
</evidence>
<keyword evidence="1 2" id="KW-0694">RNA-binding</keyword>
<evidence type="ECO:0000256" key="1">
    <source>
        <dbReference type="ARBA" id="ARBA00022884"/>
    </source>
</evidence>